<keyword evidence="3" id="KW-0963">Cytoplasm</keyword>
<feature type="region of interest" description="Disordered" evidence="5">
    <location>
        <begin position="83"/>
        <end position="113"/>
    </location>
</feature>
<dbReference type="PANTHER" id="PTHR35678">
    <property type="entry name" value="PROTEIN STPG4"/>
    <property type="match status" value="1"/>
</dbReference>
<dbReference type="Pfam" id="PF07004">
    <property type="entry name" value="SHIPPO-rpt"/>
    <property type="match status" value="3"/>
</dbReference>
<keyword evidence="4" id="KW-0539">Nucleus</keyword>
<dbReference type="InterPro" id="IPR010736">
    <property type="entry name" value="SHIPPO-rpt"/>
</dbReference>
<evidence type="ECO:0000256" key="2">
    <source>
        <dbReference type="ARBA" id="ARBA00004496"/>
    </source>
</evidence>
<sequence>MASDSIHPLESAHRIHSRVTGKLYKGHGITAATSSIPTKYQTFVTNNSDRKGFSSQAKRFSDDYYVNEIPGPGNYQCTHREIEKNSTSFSSRGTGSFASKSRRSKSIPTGALPGAGSYNLPSLLTTRKDFNQANSSSFHHPIAQKTDHILITPQRAPAPNRYNVQNINLGKKYVVAAEAAFKSKTGRQGAAVGATRIPSPCHYNIRNGEANKGPMSSFNSTTKRQVIASPLEVPGPGTYKPFQPVSPPQKLLLPRKHYLCISAPAMPLPPPVENPGPGSYDLVDFEGPSKHYMSSSAFVSNTSRWTYDHLPTKDNPGPSTYRPERIGRQSFMYNAQNRWIPL</sequence>
<feature type="compositionally biased region" description="Low complexity" evidence="5">
    <location>
        <begin position="86"/>
        <end position="99"/>
    </location>
</feature>
<evidence type="ECO:0000256" key="1">
    <source>
        <dbReference type="ARBA" id="ARBA00004123"/>
    </source>
</evidence>
<accession>A0ABP0G4U5</accession>
<evidence type="ECO:0000313" key="7">
    <source>
        <dbReference type="Proteomes" id="UP001642483"/>
    </source>
</evidence>
<organism evidence="6 7">
    <name type="scientific">Clavelina lepadiformis</name>
    <name type="common">Light-bulb sea squirt</name>
    <name type="synonym">Ascidia lepadiformis</name>
    <dbReference type="NCBI Taxonomy" id="159417"/>
    <lineage>
        <taxon>Eukaryota</taxon>
        <taxon>Metazoa</taxon>
        <taxon>Chordata</taxon>
        <taxon>Tunicata</taxon>
        <taxon>Ascidiacea</taxon>
        <taxon>Aplousobranchia</taxon>
        <taxon>Clavelinidae</taxon>
        <taxon>Clavelina</taxon>
    </lineage>
</organism>
<dbReference type="EMBL" id="CAWYQH010000103">
    <property type="protein sequence ID" value="CAK8686856.1"/>
    <property type="molecule type" value="Genomic_DNA"/>
</dbReference>
<proteinExistence type="predicted"/>
<name>A0ABP0G4U5_CLALP</name>
<reference evidence="6 7" key="1">
    <citation type="submission" date="2024-02" db="EMBL/GenBank/DDBJ databases">
        <authorList>
            <person name="Daric V."/>
            <person name="Darras S."/>
        </authorList>
    </citation>
    <scope>NUCLEOTIDE SEQUENCE [LARGE SCALE GENOMIC DNA]</scope>
</reference>
<protein>
    <recommendedName>
        <fullName evidence="8">O(6)-methylguanine-induced apoptosis 2</fullName>
    </recommendedName>
</protein>
<comment type="subcellular location">
    <subcellularLocation>
        <location evidence="2">Cytoplasm</location>
    </subcellularLocation>
    <subcellularLocation>
        <location evidence="1">Nucleus</location>
    </subcellularLocation>
</comment>
<evidence type="ECO:0000256" key="5">
    <source>
        <dbReference type="SAM" id="MobiDB-lite"/>
    </source>
</evidence>
<dbReference type="Proteomes" id="UP001642483">
    <property type="component" value="Unassembled WGS sequence"/>
</dbReference>
<evidence type="ECO:0008006" key="8">
    <source>
        <dbReference type="Google" id="ProtNLM"/>
    </source>
</evidence>
<keyword evidence="7" id="KW-1185">Reference proteome</keyword>
<evidence type="ECO:0000313" key="6">
    <source>
        <dbReference type="EMBL" id="CAK8686856.1"/>
    </source>
</evidence>
<gene>
    <name evidence="6" type="ORF">CVLEPA_LOCUS18888</name>
</gene>
<comment type="caution">
    <text evidence="6">The sequence shown here is derived from an EMBL/GenBank/DDBJ whole genome shotgun (WGS) entry which is preliminary data.</text>
</comment>
<dbReference type="PANTHER" id="PTHR35678:SF1">
    <property type="entry name" value="PROTEIN STPG4"/>
    <property type="match status" value="1"/>
</dbReference>
<evidence type="ECO:0000256" key="3">
    <source>
        <dbReference type="ARBA" id="ARBA00022490"/>
    </source>
</evidence>
<evidence type="ECO:0000256" key="4">
    <source>
        <dbReference type="ARBA" id="ARBA00023242"/>
    </source>
</evidence>